<keyword evidence="5" id="KW-0862">Zinc</keyword>
<dbReference type="OrthoDB" id="654211at2759"/>
<keyword evidence="3" id="KW-0677">Repeat</keyword>
<dbReference type="GO" id="GO:0000978">
    <property type="term" value="F:RNA polymerase II cis-regulatory region sequence-specific DNA binding"/>
    <property type="evidence" value="ECO:0007669"/>
    <property type="project" value="InterPro"/>
</dbReference>
<dbReference type="EMBL" id="KV878693">
    <property type="protein sequence ID" value="OJJ67778.1"/>
    <property type="molecule type" value="Genomic_DNA"/>
</dbReference>
<evidence type="ECO:0000256" key="4">
    <source>
        <dbReference type="ARBA" id="ARBA00022771"/>
    </source>
</evidence>
<feature type="compositionally biased region" description="Polar residues" evidence="10">
    <location>
        <begin position="200"/>
        <end position="209"/>
    </location>
</feature>
<accession>A0A1L9U807</accession>
<evidence type="ECO:0000256" key="8">
    <source>
        <dbReference type="ARBA" id="ARBA00023242"/>
    </source>
</evidence>
<dbReference type="GO" id="GO:0005634">
    <property type="term" value="C:nucleus"/>
    <property type="evidence" value="ECO:0007669"/>
    <property type="project" value="UniProtKB-SubCell"/>
</dbReference>
<evidence type="ECO:0000313" key="13">
    <source>
        <dbReference type="Proteomes" id="UP000184499"/>
    </source>
</evidence>
<dbReference type="InterPro" id="IPR051059">
    <property type="entry name" value="VerF-like"/>
</dbReference>
<comment type="subcellular location">
    <subcellularLocation>
        <location evidence="1">Nucleus</location>
    </subcellularLocation>
</comment>
<dbReference type="OMA" id="NANIAPC"/>
<dbReference type="InterPro" id="IPR007219">
    <property type="entry name" value="XnlR_reg_dom"/>
</dbReference>
<gene>
    <name evidence="12" type="ORF">ASPBRDRAFT_47810</name>
</gene>
<dbReference type="VEuPathDB" id="FungiDB:ASPBRDRAFT_47810"/>
<reference evidence="13" key="1">
    <citation type="journal article" date="2017" name="Genome Biol.">
        <title>Comparative genomics reveals high biological diversity and specific adaptations in the industrially and medically important fungal genus Aspergillus.</title>
        <authorList>
            <person name="de Vries R.P."/>
            <person name="Riley R."/>
            <person name="Wiebenga A."/>
            <person name="Aguilar-Osorio G."/>
            <person name="Amillis S."/>
            <person name="Uchima C.A."/>
            <person name="Anderluh G."/>
            <person name="Asadollahi M."/>
            <person name="Askin M."/>
            <person name="Barry K."/>
            <person name="Battaglia E."/>
            <person name="Bayram O."/>
            <person name="Benocci T."/>
            <person name="Braus-Stromeyer S.A."/>
            <person name="Caldana C."/>
            <person name="Canovas D."/>
            <person name="Cerqueira G.C."/>
            <person name="Chen F."/>
            <person name="Chen W."/>
            <person name="Choi C."/>
            <person name="Clum A."/>
            <person name="Dos Santos R.A."/>
            <person name="Damasio A.R."/>
            <person name="Diallinas G."/>
            <person name="Emri T."/>
            <person name="Fekete E."/>
            <person name="Flipphi M."/>
            <person name="Freyberg S."/>
            <person name="Gallo A."/>
            <person name="Gournas C."/>
            <person name="Habgood R."/>
            <person name="Hainaut M."/>
            <person name="Harispe M.L."/>
            <person name="Henrissat B."/>
            <person name="Hilden K.S."/>
            <person name="Hope R."/>
            <person name="Hossain A."/>
            <person name="Karabika E."/>
            <person name="Karaffa L."/>
            <person name="Karanyi Z."/>
            <person name="Krasevec N."/>
            <person name="Kuo A."/>
            <person name="Kusch H."/>
            <person name="LaButti K."/>
            <person name="Lagendijk E.L."/>
            <person name="Lapidus A."/>
            <person name="Levasseur A."/>
            <person name="Lindquist E."/>
            <person name="Lipzen A."/>
            <person name="Logrieco A.F."/>
            <person name="MacCabe A."/>
            <person name="Maekelae M.R."/>
            <person name="Malavazi I."/>
            <person name="Melin P."/>
            <person name="Meyer V."/>
            <person name="Mielnichuk N."/>
            <person name="Miskei M."/>
            <person name="Molnar A.P."/>
            <person name="Mule G."/>
            <person name="Ngan C.Y."/>
            <person name="Orejas M."/>
            <person name="Orosz E."/>
            <person name="Ouedraogo J.P."/>
            <person name="Overkamp K.M."/>
            <person name="Park H.-S."/>
            <person name="Perrone G."/>
            <person name="Piumi F."/>
            <person name="Punt P.J."/>
            <person name="Ram A.F."/>
            <person name="Ramon A."/>
            <person name="Rauscher S."/>
            <person name="Record E."/>
            <person name="Riano-Pachon D.M."/>
            <person name="Robert V."/>
            <person name="Roehrig J."/>
            <person name="Ruller R."/>
            <person name="Salamov A."/>
            <person name="Salih N.S."/>
            <person name="Samson R.A."/>
            <person name="Sandor E."/>
            <person name="Sanguinetti M."/>
            <person name="Schuetze T."/>
            <person name="Sepcic K."/>
            <person name="Shelest E."/>
            <person name="Sherlock G."/>
            <person name="Sophianopoulou V."/>
            <person name="Squina F.M."/>
            <person name="Sun H."/>
            <person name="Susca A."/>
            <person name="Todd R.B."/>
            <person name="Tsang A."/>
            <person name="Unkles S.E."/>
            <person name="van de Wiele N."/>
            <person name="van Rossen-Uffink D."/>
            <person name="Oliveira J.V."/>
            <person name="Vesth T.C."/>
            <person name="Visser J."/>
            <person name="Yu J.-H."/>
            <person name="Zhou M."/>
            <person name="Andersen M.R."/>
            <person name="Archer D.B."/>
            <person name="Baker S.E."/>
            <person name="Benoit I."/>
            <person name="Brakhage A.A."/>
            <person name="Braus G.H."/>
            <person name="Fischer R."/>
            <person name="Frisvad J.C."/>
            <person name="Goldman G.H."/>
            <person name="Houbraken J."/>
            <person name="Oakley B."/>
            <person name="Pocsi I."/>
            <person name="Scazzocchio C."/>
            <person name="Seiboth B."/>
            <person name="vanKuyk P.A."/>
            <person name="Wortman J."/>
            <person name="Dyer P.S."/>
            <person name="Grigoriev I.V."/>
        </authorList>
    </citation>
    <scope>NUCLEOTIDE SEQUENCE [LARGE SCALE GENOMIC DNA]</scope>
    <source>
        <strain evidence="13">CBS 101740 / IMI 381727 / IBT 21946</strain>
    </source>
</reference>
<evidence type="ECO:0000313" key="12">
    <source>
        <dbReference type="EMBL" id="OJJ67778.1"/>
    </source>
</evidence>
<keyword evidence="2" id="KW-0479">Metal-binding</keyword>
<dbReference type="PROSITE" id="PS50157">
    <property type="entry name" value="ZINC_FINGER_C2H2_2"/>
    <property type="match status" value="1"/>
</dbReference>
<evidence type="ECO:0000256" key="1">
    <source>
        <dbReference type="ARBA" id="ARBA00004123"/>
    </source>
</evidence>
<evidence type="ECO:0000256" key="7">
    <source>
        <dbReference type="ARBA" id="ARBA00023163"/>
    </source>
</evidence>
<dbReference type="SUPFAM" id="SSF57667">
    <property type="entry name" value="beta-beta-alpha zinc fingers"/>
    <property type="match status" value="1"/>
</dbReference>
<dbReference type="GO" id="GO:0000785">
    <property type="term" value="C:chromatin"/>
    <property type="evidence" value="ECO:0007669"/>
    <property type="project" value="TreeGrafter"/>
</dbReference>
<dbReference type="Pfam" id="PF04082">
    <property type="entry name" value="Fungal_trans"/>
    <property type="match status" value="1"/>
</dbReference>
<dbReference type="InterPro" id="IPR036236">
    <property type="entry name" value="Znf_C2H2_sf"/>
</dbReference>
<dbReference type="PANTHER" id="PTHR40626:SF10">
    <property type="entry name" value="C2H2-TYPE DOMAIN-CONTAINING PROTEIN"/>
    <property type="match status" value="1"/>
</dbReference>
<feature type="domain" description="C2H2-type" evidence="11">
    <location>
        <begin position="11"/>
        <end position="38"/>
    </location>
</feature>
<keyword evidence="8" id="KW-0539">Nucleus</keyword>
<dbReference type="InterPro" id="IPR013087">
    <property type="entry name" value="Znf_C2H2_type"/>
</dbReference>
<dbReference type="PROSITE" id="PS00028">
    <property type="entry name" value="ZINC_FINGER_C2H2_1"/>
    <property type="match status" value="1"/>
</dbReference>
<proteinExistence type="predicted"/>
<dbReference type="STRING" id="767769.A0A1L9U807"/>
<keyword evidence="6" id="KW-0805">Transcription regulation</keyword>
<evidence type="ECO:0000256" key="9">
    <source>
        <dbReference type="PROSITE-ProRule" id="PRU00042"/>
    </source>
</evidence>
<dbReference type="GO" id="GO:0006351">
    <property type="term" value="P:DNA-templated transcription"/>
    <property type="evidence" value="ECO:0007669"/>
    <property type="project" value="InterPro"/>
</dbReference>
<protein>
    <recommendedName>
        <fullName evidence="11">C2H2-type domain-containing protein</fullName>
    </recommendedName>
</protein>
<dbReference type="GO" id="GO:0000981">
    <property type="term" value="F:DNA-binding transcription factor activity, RNA polymerase II-specific"/>
    <property type="evidence" value="ECO:0007669"/>
    <property type="project" value="InterPro"/>
</dbReference>
<dbReference type="GO" id="GO:0008270">
    <property type="term" value="F:zinc ion binding"/>
    <property type="evidence" value="ECO:0007669"/>
    <property type="project" value="UniProtKB-KW"/>
</dbReference>
<evidence type="ECO:0000256" key="5">
    <source>
        <dbReference type="ARBA" id="ARBA00022833"/>
    </source>
</evidence>
<keyword evidence="4 9" id="KW-0863">Zinc-finger</keyword>
<dbReference type="AlphaFoldDB" id="A0A1L9U807"/>
<keyword evidence="7" id="KW-0804">Transcription</keyword>
<dbReference type="CDD" id="cd12148">
    <property type="entry name" value="fungal_TF_MHR"/>
    <property type="match status" value="1"/>
</dbReference>
<dbReference type="RefSeq" id="XP_067475027.1">
    <property type="nucleotide sequence ID" value="XM_067625948.1"/>
</dbReference>
<dbReference type="Gene3D" id="3.30.160.60">
    <property type="entry name" value="Classic Zinc Finger"/>
    <property type="match status" value="2"/>
</dbReference>
<dbReference type="SMART" id="SM00355">
    <property type="entry name" value="ZnF_C2H2"/>
    <property type="match status" value="2"/>
</dbReference>
<evidence type="ECO:0000256" key="6">
    <source>
        <dbReference type="ARBA" id="ARBA00023015"/>
    </source>
</evidence>
<evidence type="ECO:0000259" key="11">
    <source>
        <dbReference type="PROSITE" id="PS50157"/>
    </source>
</evidence>
<name>A0A1L9U807_ASPBC</name>
<dbReference type="Proteomes" id="UP000184499">
    <property type="component" value="Unassembled WGS sequence"/>
</dbReference>
<organism evidence="12 13">
    <name type="scientific">Aspergillus brasiliensis (strain CBS 101740 / IMI 381727 / IBT 21946)</name>
    <dbReference type="NCBI Taxonomy" id="767769"/>
    <lineage>
        <taxon>Eukaryota</taxon>
        <taxon>Fungi</taxon>
        <taxon>Dikarya</taxon>
        <taxon>Ascomycota</taxon>
        <taxon>Pezizomycotina</taxon>
        <taxon>Eurotiomycetes</taxon>
        <taxon>Eurotiomycetidae</taxon>
        <taxon>Eurotiales</taxon>
        <taxon>Aspergillaceae</taxon>
        <taxon>Aspergillus</taxon>
        <taxon>Aspergillus subgen. Circumdati</taxon>
    </lineage>
</organism>
<feature type="region of interest" description="Disordered" evidence="10">
    <location>
        <begin position="188"/>
        <end position="225"/>
    </location>
</feature>
<sequence length="799" mass="89719">MARGRPKATVPPCRFCNMKFKRIEHLQRHERIHTQEKPFLCDCGQKFSRKDLLVRHHRLSHHELPLEATTMHTGEMGIPADQRDTVSSRLPSLVRDTESAEQRSVISSAPVPECTFGPSSSTEVLQRDATIGLDLYSTFEFELLWNNSSDMTDFLPTTFFDTNYSLSDIWQTADMRVSSSVASLPVAYGNNESPPRDLQGRSTFTSLSSRLPPLEPDSLSSRNERLPYNELESATGFDPSEDSRASFPWDISVRTYERLSVAIRSYERILPVEFLIPSRHTMSRYIEGYFRSFHEHFPFLHPPTIKMDTLIPELVLAMAGIGAFFRVEKRKGYALYLASKAIVTHYLEQRTRMPIVGLAGGSANRLKGGVHAVNPINIERGVENDGSLFTSDACLSSHPLQTLQTLIILMAMATSADVPAVRDALVMGSQLAMLTREAGLSQPDEIVGQCSWVDWIHREEYRRTLFTSYILSNLTSITFNVPPLLVNNEIGLSLPHCNTEWVKVSAAEWQYTRETCGHTERQFQSTLEEMLAGRDIHHEEPLSALGNYALINAIIQNIYFKRQTMVGHSFNPDTIKKFESALQVWQRSWEATQETSLDPSSPSGPLGFNSAALLRLAYLRLNANIAPCRNLISQDPKSIAQSIACDISTLFTRSLHVDRAVLQCIHALSIPIRVGIPFVAYTQSINESIQHPLCSLECAILLSRWLGIISEAVQATGLETLREDERKLLGMIASLIKETDMASTLDSNDADSYCIRRMAATVVRLWAETFRGIHIFEIVRVIGETLTALADILEENLGQ</sequence>
<evidence type="ECO:0000256" key="10">
    <source>
        <dbReference type="SAM" id="MobiDB-lite"/>
    </source>
</evidence>
<evidence type="ECO:0000256" key="2">
    <source>
        <dbReference type="ARBA" id="ARBA00022723"/>
    </source>
</evidence>
<dbReference type="GeneID" id="93578436"/>
<evidence type="ECO:0000256" key="3">
    <source>
        <dbReference type="ARBA" id="ARBA00022737"/>
    </source>
</evidence>
<dbReference type="PANTHER" id="PTHR40626">
    <property type="entry name" value="MIP31509P"/>
    <property type="match status" value="1"/>
</dbReference>
<keyword evidence="13" id="KW-1185">Reference proteome</keyword>